<evidence type="ECO:0000313" key="1">
    <source>
        <dbReference type="EMBL" id="KAF2466623.1"/>
    </source>
</evidence>
<comment type="caution">
    <text evidence="1">The sequence shown here is derived from an EMBL/GenBank/DDBJ whole genome shotgun (WGS) entry which is preliminary data.</text>
</comment>
<accession>A0ACB6QI41</accession>
<reference evidence="1" key="1">
    <citation type="journal article" date="2020" name="Stud. Mycol.">
        <title>101 Dothideomycetes genomes: a test case for predicting lifestyles and emergence of pathogens.</title>
        <authorList>
            <person name="Haridas S."/>
            <person name="Albert R."/>
            <person name="Binder M."/>
            <person name="Bloem J."/>
            <person name="Labutti K."/>
            <person name="Salamov A."/>
            <person name="Andreopoulos B."/>
            <person name="Baker S."/>
            <person name="Barry K."/>
            <person name="Bills G."/>
            <person name="Bluhm B."/>
            <person name="Cannon C."/>
            <person name="Castanera R."/>
            <person name="Culley D."/>
            <person name="Daum C."/>
            <person name="Ezra D."/>
            <person name="Gonzalez J."/>
            <person name="Henrissat B."/>
            <person name="Kuo A."/>
            <person name="Liang C."/>
            <person name="Lipzen A."/>
            <person name="Lutzoni F."/>
            <person name="Magnuson J."/>
            <person name="Mondo S."/>
            <person name="Nolan M."/>
            <person name="Ohm R."/>
            <person name="Pangilinan J."/>
            <person name="Park H.-J."/>
            <person name="Ramirez L."/>
            <person name="Alfaro M."/>
            <person name="Sun H."/>
            <person name="Tritt A."/>
            <person name="Yoshinaga Y."/>
            <person name="Zwiers L.-H."/>
            <person name="Turgeon B."/>
            <person name="Goodwin S."/>
            <person name="Spatafora J."/>
            <person name="Crous P."/>
            <person name="Grigoriev I."/>
        </authorList>
    </citation>
    <scope>NUCLEOTIDE SEQUENCE</scope>
    <source>
        <strain evidence="1">ATCC 200398</strain>
    </source>
</reference>
<organism evidence="1 2">
    <name type="scientific">Lindgomyces ingoldianus</name>
    <dbReference type="NCBI Taxonomy" id="673940"/>
    <lineage>
        <taxon>Eukaryota</taxon>
        <taxon>Fungi</taxon>
        <taxon>Dikarya</taxon>
        <taxon>Ascomycota</taxon>
        <taxon>Pezizomycotina</taxon>
        <taxon>Dothideomycetes</taxon>
        <taxon>Pleosporomycetidae</taxon>
        <taxon>Pleosporales</taxon>
        <taxon>Lindgomycetaceae</taxon>
        <taxon>Lindgomyces</taxon>
    </lineage>
</organism>
<proteinExistence type="predicted"/>
<gene>
    <name evidence="1" type="ORF">BDR25DRAFT_236920</name>
</gene>
<keyword evidence="2" id="KW-1185">Reference proteome</keyword>
<dbReference type="EMBL" id="MU003524">
    <property type="protein sequence ID" value="KAF2466623.1"/>
    <property type="molecule type" value="Genomic_DNA"/>
</dbReference>
<dbReference type="Proteomes" id="UP000799755">
    <property type="component" value="Unassembled WGS sequence"/>
</dbReference>
<evidence type="ECO:0000313" key="2">
    <source>
        <dbReference type="Proteomes" id="UP000799755"/>
    </source>
</evidence>
<sequence length="70" mass="8380">KKKNNYTLVIKLYADSIIIKPRKLFKKLDYTEIKSLITGSIFKVLLYNLLVYKGQIFNFYLIYKVKEKLT</sequence>
<feature type="non-terminal residue" evidence="1">
    <location>
        <position position="1"/>
    </location>
</feature>
<protein>
    <submittedName>
        <fullName evidence="1">Uncharacterized protein</fullName>
    </submittedName>
</protein>
<name>A0ACB6QI41_9PLEO</name>